<accession>A0A4Q9N1J4</accession>
<dbReference type="AlphaFoldDB" id="A0A4Q9N1J4"/>
<proteinExistence type="predicted"/>
<organism evidence="1">
    <name type="scientific">Dichomitus squalens</name>
    <dbReference type="NCBI Taxonomy" id="114155"/>
    <lineage>
        <taxon>Eukaryota</taxon>
        <taxon>Fungi</taxon>
        <taxon>Dikarya</taxon>
        <taxon>Basidiomycota</taxon>
        <taxon>Agaricomycotina</taxon>
        <taxon>Agaricomycetes</taxon>
        <taxon>Polyporales</taxon>
        <taxon>Polyporaceae</taxon>
        <taxon>Dichomitus</taxon>
    </lineage>
</organism>
<dbReference type="Proteomes" id="UP000292957">
    <property type="component" value="Unassembled WGS sequence"/>
</dbReference>
<reference evidence="1" key="1">
    <citation type="submission" date="2019-01" db="EMBL/GenBank/DDBJ databases">
        <title>Draft genome sequences of three monokaryotic isolates of the white-rot basidiomycete fungus Dichomitus squalens.</title>
        <authorList>
            <consortium name="DOE Joint Genome Institute"/>
            <person name="Lopez S.C."/>
            <person name="Andreopoulos B."/>
            <person name="Pangilinan J."/>
            <person name="Lipzen A."/>
            <person name="Riley R."/>
            <person name="Ahrendt S."/>
            <person name="Ng V."/>
            <person name="Barry K."/>
            <person name="Daum C."/>
            <person name="Grigoriev I.V."/>
            <person name="Hilden K.S."/>
            <person name="Makela M.R."/>
            <person name="de Vries R.P."/>
        </authorList>
    </citation>
    <scope>NUCLEOTIDE SEQUENCE [LARGE SCALE GENOMIC DNA]</scope>
    <source>
        <strain evidence="1">OM18370.1</strain>
    </source>
</reference>
<gene>
    <name evidence="1" type="ORF">BD311DRAFT_651548</name>
</gene>
<evidence type="ECO:0000313" key="1">
    <source>
        <dbReference type="EMBL" id="TBU33767.1"/>
    </source>
</evidence>
<sequence>MPPWHIVVTSAHVPTGSFDVSRIAQRFGSGFTASVAGTIQSRRTRSSAVYFSLLLRAPTGATAARSRWHRTSTAFQAQCARDSSSVTSMLSSERGAQ</sequence>
<protein>
    <submittedName>
        <fullName evidence="1">Uncharacterized protein</fullName>
    </submittedName>
</protein>
<name>A0A4Q9N1J4_9APHY</name>
<dbReference type="EMBL" id="ML143390">
    <property type="protein sequence ID" value="TBU33767.1"/>
    <property type="molecule type" value="Genomic_DNA"/>
</dbReference>